<evidence type="ECO:0000259" key="2">
    <source>
        <dbReference type="Pfam" id="PF12697"/>
    </source>
</evidence>
<reference evidence="3 4" key="1">
    <citation type="submission" date="2018-06" db="EMBL/GenBank/DDBJ databases">
        <title>A transcriptomic atlas of mushroom development highlights an independent origin of complex multicellularity.</title>
        <authorList>
            <consortium name="DOE Joint Genome Institute"/>
            <person name="Krizsan K."/>
            <person name="Almasi E."/>
            <person name="Merenyi Z."/>
            <person name="Sahu N."/>
            <person name="Viragh M."/>
            <person name="Koszo T."/>
            <person name="Mondo S."/>
            <person name="Kiss B."/>
            <person name="Balint B."/>
            <person name="Kues U."/>
            <person name="Barry K."/>
            <person name="Hegedus J.C."/>
            <person name="Henrissat B."/>
            <person name="Johnson J."/>
            <person name="Lipzen A."/>
            <person name="Ohm R."/>
            <person name="Nagy I."/>
            <person name="Pangilinan J."/>
            <person name="Yan J."/>
            <person name="Xiong Y."/>
            <person name="Grigoriev I.V."/>
            <person name="Hibbett D.S."/>
            <person name="Nagy L.G."/>
        </authorList>
    </citation>
    <scope>NUCLEOTIDE SEQUENCE [LARGE SCALE GENOMIC DNA]</scope>
    <source>
        <strain evidence="3 4">SZMC22713</strain>
    </source>
</reference>
<accession>A0A4Y7PUN5</accession>
<evidence type="ECO:0000256" key="1">
    <source>
        <dbReference type="SAM" id="MobiDB-lite"/>
    </source>
</evidence>
<evidence type="ECO:0000313" key="4">
    <source>
        <dbReference type="Proteomes" id="UP000294933"/>
    </source>
</evidence>
<organism evidence="3 4">
    <name type="scientific">Rickenella mellea</name>
    <dbReference type="NCBI Taxonomy" id="50990"/>
    <lineage>
        <taxon>Eukaryota</taxon>
        <taxon>Fungi</taxon>
        <taxon>Dikarya</taxon>
        <taxon>Basidiomycota</taxon>
        <taxon>Agaricomycotina</taxon>
        <taxon>Agaricomycetes</taxon>
        <taxon>Hymenochaetales</taxon>
        <taxon>Rickenellaceae</taxon>
        <taxon>Rickenella</taxon>
    </lineage>
</organism>
<dbReference type="Gene3D" id="3.40.50.1820">
    <property type="entry name" value="alpha/beta hydrolase"/>
    <property type="match status" value="1"/>
</dbReference>
<dbReference type="Pfam" id="PF12697">
    <property type="entry name" value="Abhydrolase_6"/>
    <property type="match status" value="1"/>
</dbReference>
<dbReference type="Proteomes" id="UP000294933">
    <property type="component" value="Unassembled WGS sequence"/>
</dbReference>
<dbReference type="InterPro" id="IPR000073">
    <property type="entry name" value="AB_hydrolase_1"/>
</dbReference>
<dbReference type="EMBL" id="ML170206">
    <property type="protein sequence ID" value="TDL18582.1"/>
    <property type="molecule type" value="Genomic_DNA"/>
</dbReference>
<feature type="compositionally biased region" description="Low complexity" evidence="1">
    <location>
        <begin position="332"/>
        <end position="347"/>
    </location>
</feature>
<sequence length="449" mass="50193">MEPTILYLVYIHGFRGDHTTFQSFPTDLHARLLPLLDPHIKLQSCLYPTYKSVRPISVATHNFLEWLRTQPPGHVILLGHSMGGLLAAEAATSPSSQSKRVIGMVAFDTPFLGMHPHVVISGIASLFPKDEAEPPKTEHELNHAGPVKMVDPRAVDDWDAYKASLKVPNSPHGSHMTLNSTISPKPSPTPSRSPSPILAIAPTPVADAINNFVDKTSSFMTKYSDDKIVKWFQKHSNEPFTAMYRWVVQHFEFGICMFDPSGLRDRYQVLEKWNGKWINYWTETVPCAPAKHVGESKPDGELPAANVDHALPPSTADFALLIENEGSGLLHPSISSTSSSSTSSLTPSDKDRQKAIKSAEKALKKQREREKRKEEPRPARHFITLPWSIGLAFAKFGDREKWEKVQIAGVDDEVAAHCGLFIKGQNVEYDAFVERVTKLILRWTRELKL</sequence>
<keyword evidence="4" id="KW-1185">Reference proteome</keyword>
<gene>
    <name evidence="3" type="ORF">BD410DRAFT_793119</name>
</gene>
<dbReference type="InterPro" id="IPR029058">
    <property type="entry name" value="AB_hydrolase_fold"/>
</dbReference>
<dbReference type="VEuPathDB" id="FungiDB:BD410DRAFT_793119"/>
<dbReference type="AlphaFoldDB" id="A0A4Y7PUN5"/>
<proteinExistence type="predicted"/>
<dbReference type="PANTHER" id="PTHR47842">
    <property type="entry name" value="EXPRESSED PROTEIN"/>
    <property type="match status" value="1"/>
</dbReference>
<feature type="region of interest" description="Disordered" evidence="1">
    <location>
        <begin position="169"/>
        <end position="197"/>
    </location>
</feature>
<dbReference type="OrthoDB" id="3248508at2759"/>
<feature type="compositionally biased region" description="Basic and acidic residues" evidence="1">
    <location>
        <begin position="348"/>
        <end position="377"/>
    </location>
</feature>
<dbReference type="STRING" id="50990.A0A4Y7PUN5"/>
<dbReference type="SUPFAM" id="SSF53474">
    <property type="entry name" value="alpha/beta-Hydrolases"/>
    <property type="match status" value="1"/>
</dbReference>
<feature type="domain" description="AB hydrolase-1" evidence="2">
    <location>
        <begin position="8"/>
        <end position="183"/>
    </location>
</feature>
<feature type="region of interest" description="Disordered" evidence="1">
    <location>
        <begin position="332"/>
        <end position="377"/>
    </location>
</feature>
<name>A0A4Y7PUN5_9AGAM</name>
<protein>
    <recommendedName>
        <fullName evidence="2">AB hydrolase-1 domain-containing protein</fullName>
    </recommendedName>
</protein>
<evidence type="ECO:0000313" key="3">
    <source>
        <dbReference type="EMBL" id="TDL18582.1"/>
    </source>
</evidence>
<dbReference type="PANTHER" id="PTHR47842:SF3">
    <property type="entry name" value="DUF676 DOMAIN-CONTAINING PROTEIN"/>
    <property type="match status" value="1"/>
</dbReference>